<organism evidence="1 2">
    <name type="scientific">Cardamine amara subsp. amara</name>
    <dbReference type="NCBI Taxonomy" id="228776"/>
    <lineage>
        <taxon>Eukaryota</taxon>
        <taxon>Viridiplantae</taxon>
        <taxon>Streptophyta</taxon>
        <taxon>Embryophyta</taxon>
        <taxon>Tracheophyta</taxon>
        <taxon>Spermatophyta</taxon>
        <taxon>Magnoliopsida</taxon>
        <taxon>eudicotyledons</taxon>
        <taxon>Gunneridae</taxon>
        <taxon>Pentapetalae</taxon>
        <taxon>rosids</taxon>
        <taxon>malvids</taxon>
        <taxon>Brassicales</taxon>
        <taxon>Brassicaceae</taxon>
        <taxon>Cardamineae</taxon>
        <taxon>Cardamine</taxon>
    </lineage>
</organism>
<dbReference type="InterPro" id="IPR023214">
    <property type="entry name" value="HAD_sf"/>
</dbReference>
<dbReference type="Gene3D" id="3.40.50.1000">
    <property type="entry name" value="HAD superfamily/HAD-like"/>
    <property type="match status" value="1"/>
</dbReference>
<name>A0ABD1B4I3_CARAN</name>
<dbReference type="PANTHER" id="PTHR31284">
    <property type="entry name" value="ACID PHOSPHATASE-LIKE PROTEIN"/>
    <property type="match status" value="1"/>
</dbReference>
<reference evidence="1 2" key="1">
    <citation type="submission" date="2024-04" db="EMBL/GenBank/DDBJ databases">
        <title>Genome assembly C_amara_ONT_v2.</title>
        <authorList>
            <person name="Yant L."/>
            <person name="Moore C."/>
            <person name="Slenker M."/>
        </authorList>
    </citation>
    <scope>NUCLEOTIDE SEQUENCE [LARGE SCALE GENOMIC DNA]</scope>
    <source>
        <tissue evidence="1">Leaf</tissue>
    </source>
</reference>
<dbReference type="Proteomes" id="UP001558713">
    <property type="component" value="Unassembled WGS sequence"/>
</dbReference>
<dbReference type="InterPro" id="IPR005519">
    <property type="entry name" value="Acid_phosphat_B-like"/>
</dbReference>
<keyword evidence="2" id="KW-1185">Reference proteome</keyword>
<accession>A0ABD1B4I3</accession>
<comment type="caution">
    <text evidence="1">The sequence shown here is derived from an EMBL/GenBank/DDBJ whole genome shotgun (WGS) entry which is preliminary data.</text>
</comment>
<protein>
    <submittedName>
        <fullName evidence="1">Acid phosphatase 1</fullName>
    </submittedName>
</protein>
<proteinExistence type="predicted"/>
<gene>
    <name evidence="1" type="ORF">V5N11_006969</name>
</gene>
<dbReference type="PANTHER" id="PTHR31284:SF39">
    <property type="entry name" value="ACID PHOSPHATASE-LIKE PROTEIN"/>
    <property type="match status" value="1"/>
</dbReference>
<dbReference type="AlphaFoldDB" id="A0ABD1B4I3"/>
<dbReference type="Pfam" id="PF03767">
    <property type="entry name" value="Acid_phosphat_B"/>
    <property type="match status" value="1"/>
</dbReference>
<evidence type="ECO:0000313" key="1">
    <source>
        <dbReference type="EMBL" id="KAL1210654.1"/>
    </source>
</evidence>
<sequence>MKVKGVLPRKISRTPVISVGNRLLLRGHEDQGKAAAQYKSEQRSKVVKEGFKIHGNTGDQRSDLQGFAVAARSFKVPNPLHY</sequence>
<dbReference type="EMBL" id="JBANAX010000394">
    <property type="protein sequence ID" value="KAL1210654.1"/>
    <property type="molecule type" value="Genomic_DNA"/>
</dbReference>
<evidence type="ECO:0000313" key="2">
    <source>
        <dbReference type="Proteomes" id="UP001558713"/>
    </source>
</evidence>